<evidence type="ECO:0000313" key="11">
    <source>
        <dbReference type="EMBL" id="MEJ8856266.1"/>
    </source>
</evidence>
<dbReference type="GO" id="GO:0005524">
    <property type="term" value="F:ATP binding"/>
    <property type="evidence" value="ECO:0007669"/>
    <property type="project" value="UniProtKB-KW"/>
</dbReference>
<dbReference type="Gene3D" id="1.10.287.130">
    <property type="match status" value="1"/>
</dbReference>
<name>A0ABU8X9H1_9BURK</name>
<evidence type="ECO:0000256" key="7">
    <source>
        <dbReference type="ARBA" id="ARBA00022840"/>
    </source>
</evidence>
<dbReference type="SUPFAM" id="SSF47384">
    <property type="entry name" value="Homodimeric domain of signal transducing histidine kinase"/>
    <property type="match status" value="1"/>
</dbReference>
<comment type="caution">
    <text evidence="11">The sequence shown here is derived from an EMBL/GenBank/DDBJ whole genome shotgun (WGS) entry which is preliminary data.</text>
</comment>
<dbReference type="Gene3D" id="3.40.50.2300">
    <property type="match status" value="1"/>
</dbReference>
<evidence type="ECO:0000256" key="5">
    <source>
        <dbReference type="ARBA" id="ARBA00022741"/>
    </source>
</evidence>
<proteinExistence type="predicted"/>
<feature type="transmembrane region" description="Helical" evidence="9">
    <location>
        <begin position="317"/>
        <end position="338"/>
    </location>
</feature>
<dbReference type="RefSeq" id="WP_340336333.1">
    <property type="nucleotide sequence ID" value="NZ_JBBKZS010000006.1"/>
</dbReference>
<dbReference type="InterPro" id="IPR004358">
    <property type="entry name" value="Sig_transdc_His_kin-like_C"/>
</dbReference>
<evidence type="ECO:0000256" key="9">
    <source>
        <dbReference type="SAM" id="Phobius"/>
    </source>
</evidence>
<keyword evidence="9" id="KW-1133">Transmembrane helix</keyword>
<gene>
    <name evidence="11" type="ORF">WKW79_16925</name>
</gene>
<protein>
    <recommendedName>
        <fullName evidence="2">histidine kinase</fullName>
        <ecNumber evidence="2">2.7.13.3</ecNumber>
    </recommendedName>
</protein>
<keyword evidence="9" id="KW-0812">Transmembrane</keyword>
<evidence type="ECO:0000256" key="8">
    <source>
        <dbReference type="ARBA" id="ARBA00023012"/>
    </source>
</evidence>
<sequence length="600" mass="65018">MRVLVIQGGDPYLPSAVEQVKGLRRVFNERLPNGFEMTSEPLQALQAGAPYDSDALLAPQLKTRYGSQPPDVVIALRRPAIDFLLRTRQSLWPSAPIVFCGIPEDEISDLTPGPNISGVAMRFDVRGTLALARLLQPDARRIAVVAGSSTYDRTWANRVSKALATDARGLDVVWLGTGAIEETLGDVARLPPDTIVLYTSIFRDGRGNVFIPRDLIPQLAAASRAPIYSFFDTYFGQGIVGGAISNWQQQGEEAAELAVQMLAHPGSEARGMVRPAPAAITMVDWRAMSRYALKEQALSPSTLVEFREPSFWSRYRWQIAIAVALTALQAAIISALLVQRARARRAERLTVTQREALSQVAQLSALGELTASISHEVNQPLGAIVTSADTADLLLRQQPPNVDGALRLVGNIRKAGIRAGEVTHRVRSLVRRHQVNTVALDLNALITEMWPLVEGTITRAGVSSEQQLDSALPLVLADKGELQQVFLNLILNALDAMRASNGRRHLLVSTRRLNDDFALVGIDDSGHGLKVEEQKLFESFFTTKPDGMGLGLPIARSIVEAHGGTITAANNAQGGASFRFTLPIARTEIGSAGGLQEHGL</sequence>
<dbReference type="PANTHER" id="PTHR43065">
    <property type="entry name" value="SENSOR HISTIDINE KINASE"/>
    <property type="match status" value="1"/>
</dbReference>
<dbReference type="EC" id="2.7.13.3" evidence="2"/>
<keyword evidence="12" id="KW-1185">Reference proteome</keyword>
<keyword evidence="9" id="KW-0472">Membrane</keyword>
<evidence type="ECO:0000259" key="10">
    <source>
        <dbReference type="PROSITE" id="PS50109"/>
    </source>
</evidence>
<dbReference type="PRINTS" id="PR00344">
    <property type="entry name" value="BCTRLSENSOR"/>
</dbReference>
<dbReference type="InterPro" id="IPR036097">
    <property type="entry name" value="HisK_dim/P_sf"/>
</dbReference>
<evidence type="ECO:0000313" key="12">
    <source>
        <dbReference type="Proteomes" id="UP001367030"/>
    </source>
</evidence>
<keyword evidence="4" id="KW-0808">Transferase</keyword>
<dbReference type="CDD" id="cd00082">
    <property type="entry name" value="HisKA"/>
    <property type="match status" value="1"/>
</dbReference>
<dbReference type="InterPro" id="IPR005467">
    <property type="entry name" value="His_kinase_dom"/>
</dbReference>
<keyword evidence="6" id="KW-0418">Kinase</keyword>
<dbReference type="PANTHER" id="PTHR43065:SF46">
    <property type="entry name" value="C4-DICARBOXYLATE TRANSPORT SENSOR PROTEIN DCTB"/>
    <property type="match status" value="1"/>
</dbReference>
<dbReference type="InterPro" id="IPR036890">
    <property type="entry name" value="HATPase_C_sf"/>
</dbReference>
<dbReference type="Pfam" id="PF02518">
    <property type="entry name" value="HATPase_c"/>
    <property type="match status" value="1"/>
</dbReference>
<keyword evidence="5" id="KW-0547">Nucleotide-binding</keyword>
<dbReference type="Gene3D" id="3.30.565.10">
    <property type="entry name" value="Histidine kinase-like ATPase, C-terminal domain"/>
    <property type="match status" value="1"/>
</dbReference>
<dbReference type="Proteomes" id="UP001367030">
    <property type="component" value="Unassembled WGS sequence"/>
</dbReference>
<dbReference type="SMART" id="SM00387">
    <property type="entry name" value="HATPase_c"/>
    <property type="match status" value="1"/>
</dbReference>
<keyword evidence="3" id="KW-0597">Phosphoprotein</keyword>
<dbReference type="PROSITE" id="PS50109">
    <property type="entry name" value="HIS_KIN"/>
    <property type="match status" value="1"/>
</dbReference>
<evidence type="ECO:0000256" key="1">
    <source>
        <dbReference type="ARBA" id="ARBA00000085"/>
    </source>
</evidence>
<comment type="catalytic activity">
    <reaction evidence="1">
        <text>ATP + protein L-histidine = ADP + protein N-phospho-L-histidine.</text>
        <dbReference type="EC" id="2.7.13.3"/>
    </reaction>
</comment>
<evidence type="ECO:0000256" key="2">
    <source>
        <dbReference type="ARBA" id="ARBA00012438"/>
    </source>
</evidence>
<dbReference type="InterPro" id="IPR003661">
    <property type="entry name" value="HisK_dim/P_dom"/>
</dbReference>
<dbReference type="InterPro" id="IPR003594">
    <property type="entry name" value="HATPase_dom"/>
</dbReference>
<accession>A0ABU8X9H1</accession>
<evidence type="ECO:0000256" key="3">
    <source>
        <dbReference type="ARBA" id="ARBA00022553"/>
    </source>
</evidence>
<dbReference type="SMART" id="SM00388">
    <property type="entry name" value="HisKA"/>
    <property type="match status" value="1"/>
</dbReference>
<reference evidence="11 12" key="1">
    <citation type="submission" date="2024-03" db="EMBL/GenBank/DDBJ databases">
        <title>Novel species of the genus Variovorax.</title>
        <authorList>
            <person name="Liu Q."/>
            <person name="Xin Y.-H."/>
        </authorList>
    </citation>
    <scope>NUCLEOTIDE SEQUENCE [LARGE SCALE GENOMIC DNA]</scope>
    <source>
        <strain evidence="11 12">KACC 18901</strain>
    </source>
</reference>
<dbReference type="EMBL" id="JBBKZS010000006">
    <property type="protein sequence ID" value="MEJ8856266.1"/>
    <property type="molecule type" value="Genomic_DNA"/>
</dbReference>
<evidence type="ECO:0000256" key="6">
    <source>
        <dbReference type="ARBA" id="ARBA00022777"/>
    </source>
</evidence>
<keyword evidence="7 11" id="KW-0067">ATP-binding</keyword>
<organism evidence="11 12">
    <name type="scientific">Variovorax robiniae</name>
    <dbReference type="NCBI Taxonomy" id="1836199"/>
    <lineage>
        <taxon>Bacteria</taxon>
        <taxon>Pseudomonadati</taxon>
        <taxon>Pseudomonadota</taxon>
        <taxon>Betaproteobacteria</taxon>
        <taxon>Burkholderiales</taxon>
        <taxon>Comamonadaceae</taxon>
        <taxon>Variovorax</taxon>
    </lineage>
</organism>
<evidence type="ECO:0000256" key="4">
    <source>
        <dbReference type="ARBA" id="ARBA00022679"/>
    </source>
</evidence>
<dbReference type="SUPFAM" id="SSF55874">
    <property type="entry name" value="ATPase domain of HSP90 chaperone/DNA topoisomerase II/histidine kinase"/>
    <property type="match status" value="1"/>
</dbReference>
<feature type="domain" description="Histidine kinase" evidence="10">
    <location>
        <begin position="372"/>
        <end position="586"/>
    </location>
</feature>
<keyword evidence="8" id="KW-0902">Two-component regulatory system</keyword>